<dbReference type="Pfam" id="PF26450">
    <property type="entry name" value="DUF8129"/>
    <property type="match status" value="1"/>
</dbReference>
<feature type="compositionally biased region" description="Low complexity" evidence="1">
    <location>
        <begin position="125"/>
        <end position="136"/>
    </location>
</feature>
<feature type="domain" description="DUF8129" evidence="2">
    <location>
        <begin position="142"/>
        <end position="190"/>
    </location>
</feature>
<organism evidence="3 4">
    <name type="scientific">Actinomadura alba</name>
    <dbReference type="NCBI Taxonomy" id="406431"/>
    <lineage>
        <taxon>Bacteria</taxon>
        <taxon>Bacillati</taxon>
        <taxon>Actinomycetota</taxon>
        <taxon>Actinomycetes</taxon>
        <taxon>Streptosporangiales</taxon>
        <taxon>Thermomonosporaceae</taxon>
        <taxon>Actinomadura</taxon>
    </lineage>
</organism>
<evidence type="ECO:0000313" key="3">
    <source>
        <dbReference type="EMBL" id="MBC6467105.1"/>
    </source>
</evidence>
<proteinExistence type="predicted"/>
<name>A0ABR7LQI8_9ACTN</name>
<dbReference type="EMBL" id="JABVEC010000011">
    <property type="protein sequence ID" value="MBC6467105.1"/>
    <property type="molecule type" value="Genomic_DNA"/>
</dbReference>
<comment type="caution">
    <text evidence="3">The sequence shown here is derived from an EMBL/GenBank/DDBJ whole genome shotgun (WGS) entry which is preliminary data.</text>
</comment>
<evidence type="ECO:0000259" key="2">
    <source>
        <dbReference type="Pfam" id="PF26450"/>
    </source>
</evidence>
<evidence type="ECO:0000313" key="4">
    <source>
        <dbReference type="Proteomes" id="UP000805614"/>
    </source>
</evidence>
<feature type="compositionally biased region" description="Low complexity" evidence="1">
    <location>
        <begin position="64"/>
        <end position="82"/>
    </location>
</feature>
<dbReference type="Proteomes" id="UP000805614">
    <property type="component" value="Unassembled WGS sequence"/>
</dbReference>
<feature type="compositionally biased region" description="Low complexity" evidence="1">
    <location>
        <begin position="100"/>
        <end position="109"/>
    </location>
</feature>
<accession>A0ABR7LQI8</accession>
<sequence>MAMFGVGRALLLSDRVTRDYKELRGSGPGPVLNRLRGDVQGLAGRAVTRVADRVSGSGQPTSTPKAPKAPAARPPAKAGKPPVVEPEIAVGKPSPAASGRTAETAAPRPKTTPEPTARPEPPARPAAEPTTAPKARIAPESLPVPDYDQATLPSLRGRLRGLSIEQVRLLRAYERENAARADVLRMFENRIVKLGDDG</sequence>
<gene>
    <name evidence="3" type="ORF">HKK74_16570</name>
</gene>
<keyword evidence="4" id="KW-1185">Reference proteome</keyword>
<feature type="region of interest" description="Disordered" evidence="1">
    <location>
        <begin position="44"/>
        <end position="151"/>
    </location>
</feature>
<protein>
    <recommendedName>
        <fullName evidence="2">DUF8129 domain-containing protein</fullName>
    </recommendedName>
</protein>
<evidence type="ECO:0000256" key="1">
    <source>
        <dbReference type="SAM" id="MobiDB-lite"/>
    </source>
</evidence>
<dbReference type="RefSeq" id="WP_187244116.1">
    <property type="nucleotide sequence ID" value="NZ_BAAAOK010000004.1"/>
</dbReference>
<reference evidence="3 4" key="1">
    <citation type="submission" date="2020-06" db="EMBL/GenBank/DDBJ databases">
        <title>Actinomadura xiongansis sp. nov., isolated from soil of Baiyangdian.</title>
        <authorList>
            <person name="Zhang X."/>
        </authorList>
    </citation>
    <scope>NUCLEOTIDE SEQUENCE [LARGE SCALE GENOMIC DNA]</scope>
    <source>
        <strain evidence="3 4">HBUM206468</strain>
    </source>
</reference>
<dbReference type="InterPro" id="IPR058442">
    <property type="entry name" value="DUF8129"/>
</dbReference>
<feature type="compositionally biased region" description="Pro residues" evidence="1">
    <location>
        <begin position="110"/>
        <end position="124"/>
    </location>
</feature>